<gene>
    <name evidence="2" type="ORF">M3P21_13435</name>
</gene>
<dbReference type="SUPFAM" id="SSF55729">
    <property type="entry name" value="Acyl-CoA N-acyltransferases (Nat)"/>
    <property type="match status" value="1"/>
</dbReference>
<protein>
    <submittedName>
        <fullName evidence="2">GNAT family N-acetyltransferase</fullName>
    </submittedName>
</protein>
<keyword evidence="3" id="KW-1185">Reference proteome</keyword>
<sequence>MTGTTLHIPTLETERLTLRAPRLSDLDAYAAFCASPRSVGVGGPYSRTQAFDRMSGLIGQWHLRGYGRWMVADATTDAPLGVVCLFFREDWPEPEIAWSVFDAAEGRGIALEAALVSRTYAYDVLGWDTVVSCMMSDNIRSAAVAKRMGATPEAPIQHPVFGEMQVWRHLSPDQIENGGMEAYA</sequence>
<dbReference type="InterPro" id="IPR016181">
    <property type="entry name" value="Acyl_CoA_acyltransferase"/>
</dbReference>
<evidence type="ECO:0000259" key="1">
    <source>
        <dbReference type="Pfam" id="PF13302"/>
    </source>
</evidence>
<evidence type="ECO:0000313" key="3">
    <source>
        <dbReference type="Proteomes" id="UP001203880"/>
    </source>
</evidence>
<name>A0ABT0Q4J8_9RHOB</name>
<dbReference type="Gene3D" id="3.40.630.30">
    <property type="match status" value="1"/>
</dbReference>
<dbReference type="InterPro" id="IPR051531">
    <property type="entry name" value="N-acetyltransferase"/>
</dbReference>
<comment type="caution">
    <text evidence="2">The sequence shown here is derived from an EMBL/GenBank/DDBJ whole genome shotgun (WGS) entry which is preliminary data.</text>
</comment>
<dbReference type="PANTHER" id="PTHR43792">
    <property type="entry name" value="GNAT FAMILY, PUTATIVE (AFU_ORTHOLOGUE AFUA_3G00765)-RELATED-RELATED"/>
    <property type="match status" value="1"/>
</dbReference>
<feature type="domain" description="N-acetyltransferase" evidence="1">
    <location>
        <begin position="15"/>
        <end position="150"/>
    </location>
</feature>
<evidence type="ECO:0000313" key="2">
    <source>
        <dbReference type="EMBL" id="MCL6284532.1"/>
    </source>
</evidence>
<proteinExistence type="predicted"/>
<organism evidence="2 3">
    <name type="scientific">Ruegeria spongiae</name>
    <dbReference type="NCBI Taxonomy" id="2942209"/>
    <lineage>
        <taxon>Bacteria</taxon>
        <taxon>Pseudomonadati</taxon>
        <taxon>Pseudomonadota</taxon>
        <taxon>Alphaproteobacteria</taxon>
        <taxon>Rhodobacterales</taxon>
        <taxon>Roseobacteraceae</taxon>
        <taxon>Ruegeria</taxon>
    </lineage>
</organism>
<reference evidence="2" key="1">
    <citation type="submission" date="2022-05" db="EMBL/GenBank/DDBJ databases">
        <authorList>
            <person name="Park J.-S."/>
        </authorList>
    </citation>
    <scope>NUCLEOTIDE SEQUENCE</scope>
    <source>
        <strain evidence="2">2012CJ41-6</strain>
    </source>
</reference>
<dbReference type="InterPro" id="IPR000182">
    <property type="entry name" value="GNAT_dom"/>
</dbReference>
<dbReference type="Proteomes" id="UP001203880">
    <property type="component" value="Unassembled WGS sequence"/>
</dbReference>
<dbReference type="Pfam" id="PF13302">
    <property type="entry name" value="Acetyltransf_3"/>
    <property type="match status" value="1"/>
</dbReference>
<dbReference type="PANTHER" id="PTHR43792:SF1">
    <property type="entry name" value="N-ACETYLTRANSFERASE DOMAIN-CONTAINING PROTEIN"/>
    <property type="match status" value="1"/>
</dbReference>
<dbReference type="EMBL" id="JAMFMB010000016">
    <property type="protein sequence ID" value="MCL6284532.1"/>
    <property type="molecule type" value="Genomic_DNA"/>
</dbReference>
<accession>A0ABT0Q4J8</accession>
<dbReference type="RefSeq" id="WP_249710597.1">
    <property type="nucleotide sequence ID" value="NZ_JAMFMB010000016.1"/>
</dbReference>